<keyword evidence="2" id="KW-1185">Reference proteome</keyword>
<reference evidence="1" key="1">
    <citation type="submission" date="2023-04" db="EMBL/GenBank/DDBJ databases">
        <title>Candida boidinii NBRC 1967.</title>
        <authorList>
            <person name="Ichikawa N."/>
            <person name="Sato H."/>
            <person name="Tonouchi N."/>
        </authorList>
    </citation>
    <scope>NUCLEOTIDE SEQUENCE</scope>
    <source>
        <strain evidence="1">NBRC 1967</strain>
    </source>
</reference>
<evidence type="ECO:0000313" key="1">
    <source>
        <dbReference type="EMBL" id="GME94267.1"/>
    </source>
</evidence>
<proteinExistence type="predicted"/>
<protein>
    <submittedName>
        <fullName evidence="1">Unnamed protein product</fullName>
    </submittedName>
</protein>
<evidence type="ECO:0000313" key="2">
    <source>
        <dbReference type="Proteomes" id="UP001165101"/>
    </source>
</evidence>
<organism evidence="1 2">
    <name type="scientific">Candida boidinii</name>
    <name type="common">Yeast</name>
    <dbReference type="NCBI Taxonomy" id="5477"/>
    <lineage>
        <taxon>Eukaryota</taxon>
        <taxon>Fungi</taxon>
        <taxon>Dikarya</taxon>
        <taxon>Ascomycota</taxon>
        <taxon>Saccharomycotina</taxon>
        <taxon>Pichiomycetes</taxon>
        <taxon>Pichiales</taxon>
        <taxon>Pichiaceae</taxon>
        <taxon>Ogataea</taxon>
        <taxon>Ogataea/Candida clade</taxon>
    </lineage>
</organism>
<gene>
    <name evidence="1" type="ORF">Cboi01_000345600</name>
</gene>
<name>A0ACB5TT54_CANBO</name>
<accession>A0ACB5TT54</accession>
<dbReference type="EMBL" id="BSXV01001898">
    <property type="protein sequence ID" value="GME94267.1"/>
    <property type="molecule type" value="Genomic_DNA"/>
</dbReference>
<dbReference type="Proteomes" id="UP001165101">
    <property type="component" value="Unassembled WGS sequence"/>
</dbReference>
<sequence>MIEINTDDFHKLNQDEIYEHTYEVFTTRAAPEHRSLGYISKEDEIKVVINDEYELKIDQSSSSFNDSGKRSTSQNHGTTGYVTWGASVLFTKWLMSEKSIIRLNDLADCSIVELGTGISGVIGSVIGQFCQRYIMTDQKHILKLLKQNIVNNVNNSFTTSTIESELLKDKSSKKNTSKFGNNKKKTLKKSKDKTSYVLPSSNQIEVIDYDWEDSELTYNNVLELNDNEYPDLIFASDTIYNDFLLPFFIQAIDLISDEHTLTFAVIQTREQTVIESFLEILLSKNFDCWFVPDEFLTKELTEGYTVYILKKSAQSAN</sequence>
<comment type="caution">
    <text evidence="1">The sequence shown here is derived from an EMBL/GenBank/DDBJ whole genome shotgun (WGS) entry which is preliminary data.</text>
</comment>